<gene>
    <name evidence="2" type="ORF">C4544_01585</name>
</gene>
<evidence type="ECO:0000313" key="3">
    <source>
        <dbReference type="Proteomes" id="UP000285655"/>
    </source>
</evidence>
<feature type="transmembrane region" description="Helical" evidence="1">
    <location>
        <begin position="46"/>
        <end position="65"/>
    </location>
</feature>
<feature type="transmembrane region" description="Helical" evidence="1">
    <location>
        <begin position="71"/>
        <end position="96"/>
    </location>
</feature>
<organism evidence="2 3">
    <name type="scientific">candidate division WS5 bacterium</name>
    <dbReference type="NCBI Taxonomy" id="2093353"/>
    <lineage>
        <taxon>Bacteria</taxon>
        <taxon>candidate division WS5</taxon>
    </lineage>
</organism>
<name>A0A419DFG8_9BACT</name>
<feature type="transmembrane region" description="Helical" evidence="1">
    <location>
        <begin position="6"/>
        <end position="25"/>
    </location>
</feature>
<reference evidence="2 3" key="1">
    <citation type="journal article" date="2017" name="ISME J.">
        <title>Energy and carbon metabolisms in a deep terrestrial subsurface fluid microbial community.</title>
        <authorList>
            <person name="Momper L."/>
            <person name="Jungbluth S.P."/>
            <person name="Lee M.D."/>
            <person name="Amend J.P."/>
        </authorList>
    </citation>
    <scope>NUCLEOTIDE SEQUENCE [LARGE SCALE GENOMIC DNA]</scope>
    <source>
        <strain evidence="2">SURF_29</strain>
    </source>
</reference>
<sequence length="108" mass="11510">MLESMVGIILIVIFIYAGGVAKFAGQAQAWNIRQLLIGGAYNTARPVIVTAISGTIATILGNSLPETIRPSAIFIVSIIACTAMLLEVVIMVYAMITGKERPELPYNA</sequence>
<dbReference type="Proteomes" id="UP000285655">
    <property type="component" value="Unassembled WGS sequence"/>
</dbReference>
<evidence type="ECO:0000256" key="1">
    <source>
        <dbReference type="SAM" id="Phobius"/>
    </source>
</evidence>
<proteinExistence type="predicted"/>
<comment type="caution">
    <text evidence="2">The sequence shown here is derived from an EMBL/GenBank/DDBJ whole genome shotgun (WGS) entry which is preliminary data.</text>
</comment>
<evidence type="ECO:0000313" key="2">
    <source>
        <dbReference type="EMBL" id="RJO61864.1"/>
    </source>
</evidence>
<keyword evidence="1" id="KW-1133">Transmembrane helix</keyword>
<protein>
    <submittedName>
        <fullName evidence="2">Uncharacterized protein</fullName>
    </submittedName>
</protein>
<keyword evidence="1" id="KW-0812">Transmembrane</keyword>
<dbReference type="AlphaFoldDB" id="A0A419DFG8"/>
<accession>A0A419DFG8</accession>
<dbReference type="EMBL" id="QZJW01000008">
    <property type="protein sequence ID" value="RJO61864.1"/>
    <property type="molecule type" value="Genomic_DNA"/>
</dbReference>
<keyword evidence="1" id="KW-0472">Membrane</keyword>